<feature type="region of interest" description="Disordered" evidence="1">
    <location>
        <begin position="460"/>
        <end position="684"/>
    </location>
</feature>
<reference evidence="2 3" key="1">
    <citation type="submission" date="2024-09" db="EMBL/GenBank/DDBJ databases">
        <title>Itraconazole resistance in Madurella fahalii resulting from another homologue of gene encoding cytochrome P450 14-alpha sterol demethylase (CYP51).</title>
        <authorList>
            <person name="Yoshioka I."/>
            <person name="Fahal A.H."/>
            <person name="Kaneko S."/>
            <person name="Yaguchi T."/>
        </authorList>
    </citation>
    <scope>NUCLEOTIDE SEQUENCE [LARGE SCALE GENOMIC DNA]</scope>
    <source>
        <strain evidence="2 3">IFM 68171</strain>
    </source>
</reference>
<evidence type="ECO:0000256" key="1">
    <source>
        <dbReference type="SAM" id="MobiDB-lite"/>
    </source>
</evidence>
<gene>
    <name evidence="2" type="ORF">MFIFM68171_04153</name>
</gene>
<feature type="region of interest" description="Disordered" evidence="1">
    <location>
        <begin position="105"/>
        <end position="160"/>
    </location>
</feature>
<dbReference type="EMBL" id="BAAFSV010000002">
    <property type="protein sequence ID" value="GAB1313943.1"/>
    <property type="molecule type" value="Genomic_DNA"/>
</dbReference>
<protein>
    <submittedName>
        <fullName evidence="2">Regulatory protein wetA</fullName>
    </submittedName>
</protein>
<accession>A0ABQ0G848</accession>
<feature type="compositionally biased region" description="Low complexity" evidence="1">
    <location>
        <begin position="605"/>
        <end position="618"/>
    </location>
</feature>
<dbReference type="RefSeq" id="XP_070915674.1">
    <property type="nucleotide sequence ID" value="XM_071059573.1"/>
</dbReference>
<feature type="compositionally biased region" description="Low complexity" evidence="1">
    <location>
        <begin position="585"/>
        <end position="598"/>
    </location>
</feature>
<evidence type="ECO:0000313" key="2">
    <source>
        <dbReference type="EMBL" id="GAB1313943.1"/>
    </source>
</evidence>
<feature type="region of interest" description="Disordered" evidence="1">
    <location>
        <begin position="43"/>
        <end position="77"/>
    </location>
</feature>
<feature type="compositionally biased region" description="Polar residues" evidence="1">
    <location>
        <begin position="105"/>
        <end position="124"/>
    </location>
</feature>
<feature type="compositionally biased region" description="Low complexity" evidence="1">
    <location>
        <begin position="626"/>
        <end position="642"/>
    </location>
</feature>
<feature type="region of interest" description="Disordered" evidence="1">
    <location>
        <begin position="191"/>
        <end position="215"/>
    </location>
</feature>
<feature type="compositionally biased region" description="Gly residues" evidence="1">
    <location>
        <begin position="54"/>
        <end position="63"/>
    </location>
</feature>
<evidence type="ECO:0000313" key="3">
    <source>
        <dbReference type="Proteomes" id="UP001628179"/>
    </source>
</evidence>
<dbReference type="Proteomes" id="UP001628179">
    <property type="component" value="Unassembled WGS sequence"/>
</dbReference>
<keyword evidence="3" id="KW-1185">Reference proteome</keyword>
<feature type="region of interest" description="Disordered" evidence="1">
    <location>
        <begin position="256"/>
        <end position="301"/>
    </location>
</feature>
<name>A0ABQ0G848_9PEZI</name>
<comment type="caution">
    <text evidence="2">The sequence shown here is derived from an EMBL/GenBank/DDBJ whole genome shotgun (WGS) entry which is preliminary data.</text>
</comment>
<feature type="compositionally biased region" description="Polar residues" evidence="1">
    <location>
        <begin position="538"/>
        <end position="552"/>
    </location>
</feature>
<sequence>MAGVERVTFTTGGLLLPGNKENSTFCWQDPPSEPGSTDFFDQYVELGGSDSESPGGGGSGLGQLCGASEVTTSPQPSVSHLPLADGAGRVVGAVTNPQGGLLRTGITNSSGSSASWNAPPTLSAASFPRPRPGQRPLYPGTQNMAGYGNPEIDLDGGPSATVLGEARSGGGSISDSELLKLEGLTMRSPRVQIPHPSASVPASPPSQSPSPRKAGRLQEFCARIRNKTAMLHGKRQQLEAKLEPDSQASFQAPIMSTAQMEPVKTRPQQPNSDLSKPLPLSPPLANAVPGPSNRPVAGSNLNGSAGFVNGFPEDPFLQDDLPSGQFVPPFQLSGSMPHTPLQTPLLDGMPAWHLPLSTPNNKPLWTSTAPGAYFPVINGGVAANGWWDPSADAMDTDPPPVPLPLSYPAAANARSASLNLAIQLEQTQQGFEYPAPPGTEGCSLATSGLMIHMPQPRTATSAVLHSDRPTRADHYHRRPKPRAPSSGARHQHYNPDGAGLSPRKTRAASGATRGATDPVPPSPTTPGPSRGRLHRRSASMQTLTQTTPSDPTANAIRKRRSWTGRRTTISASSSTTSLHHHHSHGSLSTLTTTSSSSSARKQHRTPSSASTTATTATPHNHHSRKPTSSATAATVTSGPSGASGDGFVNYTPQDRTLLMTGVAPSGSSKTKARREKEAAERQREFRDRLARMVQAAGGDVSKLSGELEGVGVGGGGGGGGGGGKGGSF</sequence>
<feature type="compositionally biased region" description="Basic and acidic residues" evidence="1">
    <location>
        <begin position="674"/>
        <end position="684"/>
    </location>
</feature>
<feature type="compositionally biased region" description="Gly residues" evidence="1">
    <location>
        <begin position="708"/>
        <end position="728"/>
    </location>
</feature>
<dbReference type="GeneID" id="98174896"/>
<feature type="region of interest" description="Disordered" evidence="1">
    <location>
        <begin position="703"/>
        <end position="728"/>
    </location>
</feature>
<organism evidence="2 3">
    <name type="scientific">Madurella fahalii</name>
    <dbReference type="NCBI Taxonomy" id="1157608"/>
    <lineage>
        <taxon>Eukaryota</taxon>
        <taxon>Fungi</taxon>
        <taxon>Dikarya</taxon>
        <taxon>Ascomycota</taxon>
        <taxon>Pezizomycotina</taxon>
        <taxon>Sordariomycetes</taxon>
        <taxon>Sordariomycetidae</taxon>
        <taxon>Sordariales</taxon>
        <taxon>Sordariales incertae sedis</taxon>
        <taxon>Madurella</taxon>
    </lineage>
</organism>
<feature type="compositionally biased region" description="Low complexity" evidence="1">
    <location>
        <begin position="567"/>
        <end position="577"/>
    </location>
</feature>
<feature type="compositionally biased region" description="Low complexity" evidence="1">
    <location>
        <begin position="507"/>
        <end position="516"/>
    </location>
</feature>
<proteinExistence type="predicted"/>